<feature type="region of interest" description="Disordered" evidence="1">
    <location>
        <begin position="105"/>
        <end position="125"/>
    </location>
</feature>
<dbReference type="Gramene" id="Mp5g07030.1">
    <property type="protein sequence ID" value="Mp5g07030.1.cds1"/>
    <property type="gene ID" value="Mp5g07030"/>
</dbReference>
<evidence type="ECO:0000313" key="2">
    <source>
        <dbReference type="EMBL" id="PTQ29690.1"/>
    </source>
</evidence>
<reference evidence="3" key="1">
    <citation type="journal article" date="2017" name="Cell">
        <title>Insights into land plant evolution garnered from the Marchantia polymorpha genome.</title>
        <authorList>
            <person name="Bowman J.L."/>
            <person name="Kohchi T."/>
            <person name="Yamato K.T."/>
            <person name="Jenkins J."/>
            <person name="Shu S."/>
            <person name="Ishizaki K."/>
            <person name="Yamaoka S."/>
            <person name="Nishihama R."/>
            <person name="Nakamura Y."/>
            <person name="Berger F."/>
            <person name="Adam C."/>
            <person name="Aki S.S."/>
            <person name="Althoff F."/>
            <person name="Araki T."/>
            <person name="Arteaga-Vazquez M.A."/>
            <person name="Balasubrmanian S."/>
            <person name="Barry K."/>
            <person name="Bauer D."/>
            <person name="Boehm C.R."/>
            <person name="Briginshaw L."/>
            <person name="Caballero-Perez J."/>
            <person name="Catarino B."/>
            <person name="Chen F."/>
            <person name="Chiyoda S."/>
            <person name="Chovatia M."/>
            <person name="Davies K.M."/>
            <person name="Delmans M."/>
            <person name="Demura T."/>
            <person name="Dierschke T."/>
            <person name="Dolan L."/>
            <person name="Dorantes-Acosta A.E."/>
            <person name="Eklund D.M."/>
            <person name="Florent S.N."/>
            <person name="Flores-Sandoval E."/>
            <person name="Fujiyama A."/>
            <person name="Fukuzawa H."/>
            <person name="Galik B."/>
            <person name="Grimanelli D."/>
            <person name="Grimwood J."/>
            <person name="Grossniklaus U."/>
            <person name="Hamada T."/>
            <person name="Haseloff J."/>
            <person name="Hetherington A.J."/>
            <person name="Higo A."/>
            <person name="Hirakawa Y."/>
            <person name="Hundley H.N."/>
            <person name="Ikeda Y."/>
            <person name="Inoue K."/>
            <person name="Inoue S.I."/>
            <person name="Ishida S."/>
            <person name="Jia Q."/>
            <person name="Kakita M."/>
            <person name="Kanazawa T."/>
            <person name="Kawai Y."/>
            <person name="Kawashima T."/>
            <person name="Kennedy M."/>
            <person name="Kinose K."/>
            <person name="Kinoshita T."/>
            <person name="Kohara Y."/>
            <person name="Koide E."/>
            <person name="Komatsu K."/>
            <person name="Kopischke S."/>
            <person name="Kubo M."/>
            <person name="Kyozuka J."/>
            <person name="Lagercrantz U."/>
            <person name="Lin S.S."/>
            <person name="Lindquist E."/>
            <person name="Lipzen A.M."/>
            <person name="Lu C.W."/>
            <person name="De Luna E."/>
            <person name="Martienssen R.A."/>
            <person name="Minamino N."/>
            <person name="Mizutani M."/>
            <person name="Mizutani M."/>
            <person name="Mochizuki N."/>
            <person name="Monte I."/>
            <person name="Mosher R."/>
            <person name="Nagasaki H."/>
            <person name="Nakagami H."/>
            <person name="Naramoto S."/>
            <person name="Nishitani K."/>
            <person name="Ohtani M."/>
            <person name="Okamoto T."/>
            <person name="Okumura M."/>
            <person name="Phillips J."/>
            <person name="Pollak B."/>
            <person name="Reinders A."/>
            <person name="Rovekamp M."/>
            <person name="Sano R."/>
            <person name="Sawa S."/>
            <person name="Schmid M.W."/>
            <person name="Shirakawa M."/>
            <person name="Solano R."/>
            <person name="Spunde A."/>
            <person name="Suetsugu N."/>
            <person name="Sugano S."/>
            <person name="Sugiyama A."/>
            <person name="Sun R."/>
            <person name="Suzuki Y."/>
            <person name="Takenaka M."/>
            <person name="Takezawa D."/>
            <person name="Tomogane H."/>
            <person name="Tsuzuki M."/>
            <person name="Ueda T."/>
            <person name="Umeda M."/>
            <person name="Ward J.M."/>
            <person name="Watanabe Y."/>
            <person name="Yazaki K."/>
            <person name="Yokoyama R."/>
            <person name="Yoshitake Y."/>
            <person name="Yotsui I."/>
            <person name="Zachgo S."/>
            <person name="Schmutz J."/>
        </authorList>
    </citation>
    <scope>NUCLEOTIDE SEQUENCE [LARGE SCALE GENOMIC DNA]</scope>
    <source>
        <strain evidence="3">Tak-1</strain>
    </source>
</reference>
<dbReference type="Proteomes" id="UP000244005">
    <property type="component" value="Unassembled WGS sequence"/>
</dbReference>
<proteinExistence type="predicted"/>
<keyword evidence="3" id="KW-1185">Reference proteome</keyword>
<evidence type="ECO:0000313" key="3">
    <source>
        <dbReference type="Proteomes" id="UP000244005"/>
    </source>
</evidence>
<gene>
    <name evidence="2" type="ORF">MARPO_0136s0018</name>
</gene>
<accession>A0A2R6W764</accession>
<dbReference type="AlphaFoldDB" id="A0A2R6W764"/>
<sequence>MKASTTTRRGDGLGGQRNTRSVSECGRLACVECEHHSFRQSAVAGTAHWVSGSDVRCVHVHLLCPVQEETSVQPLREQLVRHEARGRNECQVQVLSGRHRTYVQRHGPHAGRKFSNPCGKNRDLT</sequence>
<evidence type="ECO:0000256" key="1">
    <source>
        <dbReference type="SAM" id="MobiDB-lite"/>
    </source>
</evidence>
<protein>
    <submittedName>
        <fullName evidence="2">Uncharacterized protein</fullName>
    </submittedName>
</protein>
<organism evidence="2 3">
    <name type="scientific">Marchantia polymorpha</name>
    <name type="common">Common liverwort</name>
    <name type="synonym">Marchantia aquatica</name>
    <dbReference type="NCBI Taxonomy" id="3197"/>
    <lineage>
        <taxon>Eukaryota</taxon>
        <taxon>Viridiplantae</taxon>
        <taxon>Streptophyta</taxon>
        <taxon>Embryophyta</taxon>
        <taxon>Marchantiophyta</taxon>
        <taxon>Marchantiopsida</taxon>
        <taxon>Marchantiidae</taxon>
        <taxon>Marchantiales</taxon>
        <taxon>Marchantiaceae</taxon>
        <taxon>Marchantia</taxon>
    </lineage>
</organism>
<dbReference type="EMBL" id="KZ772808">
    <property type="protein sequence ID" value="PTQ29690.1"/>
    <property type="molecule type" value="Genomic_DNA"/>
</dbReference>
<name>A0A2R6W764_MARPO</name>